<gene>
    <name evidence="2" type="ORF">VTL71DRAFT_14720</name>
</gene>
<reference evidence="2 3" key="1">
    <citation type="journal article" date="2024" name="Commun. Biol.">
        <title>Comparative genomic analysis of thermophilic fungi reveals convergent evolutionary adaptations and gene losses.</title>
        <authorList>
            <person name="Steindorff A.S."/>
            <person name="Aguilar-Pontes M.V."/>
            <person name="Robinson A.J."/>
            <person name="Andreopoulos B."/>
            <person name="LaButti K."/>
            <person name="Kuo A."/>
            <person name="Mondo S."/>
            <person name="Riley R."/>
            <person name="Otillar R."/>
            <person name="Haridas S."/>
            <person name="Lipzen A."/>
            <person name="Grimwood J."/>
            <person name="Schmutz J."/>
            <person name="Clum A."/>
            <person name="Reid I.D."/>
            <person name="Moisan M.C."/>
            <person name="Butler G."/>
            <person name="Nguyen T.T.M."/>
            <person name="Dewar K."/>
            <person name="Conant G."/>
            <person name="Drula E."/>
            <person name="Henrissat B."/>
            <person name="Hansel C."/>
            <person name="Singer S."/>
            <person name="Hutchinson M.I."/>
            <person name="de Vries R.P."/>
            <person name="Natvig D.O."/>
            <person name="Powell A.J."/>
            <person name="Tsang A."/>
            <person name="Grigoriev I.V."/>
        </authorList>
    </citation>
    <scope>NUCLEOTIDE SEQUENCE [LARGE SCALE GENOMIC DNA]</scope>
    <source>
        <strain evidence="2 3">CBS 494.80</strain>
    </source>
</reference>
<evidence type="ECO:0000313" key="3">
    <source>
        <dbReference type="Proteomes" id="UP001595075"/>
    </source>
</evidence>
<evidence type="ECO:0008006" key="4">
    <source>
        <dbReference type="Google" id="ProtNLM"/>
    </source>
</evidence>
<evidence type="ECO:0000313" key="2">
    <source>
        <dbReference type="EMBL" id="KAL2070040.1"/>
    </source>
</evidence>
<comment type="caution">
    <text evidence="2">The sequence shown here is derived from an EMBL/GenBank/DDBJ whole genome shotgun (WGS) entry which is preliminary data.</text>
</comment>
<dbReference type="Proteomes" id="UP001595075">
    <property type="component" value="Unassembled WGS sequence"/>
</dbReference>
<evidence type="ECO:0000256" key="1">
    <source>
        <dbReference type="SAM" id="MobiDB-lite"/>
    </source>
</evidence>
<accession>A0ABR4CJ98</accession>
<name>A0ABR4CJ98_9HELO</name>
<feature type="region of interest" description="Disordered" evidence="1">
    <location>
        <begin position="114"/>
        <end position="133"/>
    </location>
</feature>
<keyword evidence="3" id="KW-1185">Reference proteome</keyword>
<dbReference type="EMBL" id="JAZHXI010000007">
    <property type="protein sequence ID" value="KAL2070040.1"/>
    <property type="molecule type" value="Genomic_DNA"/>
</dbReference>
<proteinExistence type="predicted"/>
<sequence length="371" mass="39831">MSYSDGMSSAAQATLKSTLATGTARLPLPDPAMAYLDIREASEAANQGRDGQDRLLGIELAPAQPLLSAFAPPVPVRAGDNLAARVQAIEGEVPLLRSRIQALEQEVLRLRSVSRDHSSTHHGHTLSDPTAQYLTDPALGADALWTRGLQTDVDDPTAGFDSGLSGYTDPLSTNGLSEFDASYFPIDANPAYTVPEASFDQGEHACTHWDPTNFDAATVPCDNSVGLGYNMPAMSPGLFDPVAIHGINHTGFGAASIPSDAHAGLLYEMPALGPGQFEQAVTYNSNPIAPASSPSVARTGTSARPRTHRCRISMQCHSAFNRRSDRDRHELTHDRNSVRTFSCSFPGCDYVGANGFWRADKFKEHREKTGH</sequence>
<protein>
    <recommendedName>
        <fullName evidence="4">C2H2-type domain-containing protein</fullName>
    </recommendedName>
</protein>
<organism evidence="2 3">
    <name type="scientific">Oculimacula yallundae</name>
    <dbReference type="NCBI Taxonomy" id="86028"/>
    <lineage>
        <taxon>Eukaryota</taxon>
        <taxon>Fungi</taxon>
        <taxon>Dikarya</taxon>
        <taxon>Ascomycota</taxon>
        <taxon>Pezizomycotina</taxon>
        <taxon>Leotiomycetes</taxon>
        <taxon>Helotiales</taxon>
        <taxon>Ploettnerulaceae</taxon>
        <taxon>Oculimacula</taxon>
    </lineage>
</organism>